<keyword evidence="2" id="KW-0472">Membrane</keyword>
<feature type="compositionally biased region" description="Polar residues" evidence="1">
    <location>
        <begin position="1"/>
        <end position="13"/>
    </location>
</feature>
<feature type="region of interest" description="Disordered" evidence="1">
    <location>
        <begin position="1"/>
        <end position="37"/>
    </location>
</feature>
<reference evidence="5" key="1">
    <citation type="submission" date="2012-12" db="EMBL/GenBank/DDBJ databases">
        <authorList>
            <person name="Hellsten U."/>
            <person name="Grimwood J."/>
            <person name="Chapman J.A."/>
            <person name="Shapiro H."/>
            <person name="Aerts A."/>
            <person name="Otillar R.P."/>
            <person name="Terry A.Y."/>
            <person name="Boore J.L."/>
            <person name="Simakov O."/>
            <person name="Marletaz F."/>
            <person name="Cho S.-J."/>
            <person name="Edsinger-Gonzales E."/>
            <person name="Havlak P."/>
            <person name="Kuo D.-H."/>
            <person name="Larsson T."/>
            <person name="Lv J."/>
            <person name="Arendt D."/>
            <person name="Savage R."/>
            <person name="Osoegawa K."/>
            <person name="de Jong P."/>
            <person name="Lindberg D.R."/>
            <person name="Seaver E.C."/>
            <person name="Weisblat D.A."/>
            <person name="Putnam N.H."/>
            <person name="Grigoriev I.V."/>
            <person name="Rokhsar D.S."/>
        </authorList>
    </citation>
    <scope>NUCLEOTIDE SEQUENCE</scope>
    <source>
        <strain evidence="5">I ESC-2004</strain>
    </source>
</reference>
<keyword evidence="2" id="KW-1133">Transmembrane helix</keyword>
<evidence type="ECO:0000256" key="2">
    <source>
        <dbReference type="SAM" id="Phobius"/>
    </source>
</evidence>
<evidence type="ECO:0000313" key="3">
    <source>
        <dbReference type="EMBL" id="ELT95914.1"/>
    </source>
</evidence>
<feature type="compositionally biased region" description="Low complexity" evidence="1">
    <location>
        <begin position="26"/>
        <end position="37"/>
    </location>
</feature>
<sequence>MDFRQKQTPSSHFPTLLSDSERRPRTSSPTSSSPSSMSALMPIVALLVFALVCVDARPSSRNNEWMTTTMNEWMSPQISQNDLRMFDDLYRVAQAIDSERLQRRRKRPGGPGVLGLDNIDFAASTLDRARERPLQSIEGSSSNLPMSFGGSPSSRRPLPMRTSMPRPMRPA</sequence>
<feature type="transmembrane region" description="Helical" evidence="2">
    <location>
        <begin position="37"/>
        <end position="56"/>
    </location>
</feature>
<dbReference type="HOGENOM" id="CLU_1564380_0_0_1"/>
<evidence type="ECO:0000313" key="5">
    <source>
        <dbReference type="Proteomes" id="UP000014760"/>
    </source>
</evidence>
<reference evidence="4" key="3">
    <citation type="submission" date="2015-06" db="UniProtKB">
        <authorList>
            <consortium name="EnsemblMetazoa"/>
        </authorList>
    </citation>
    <scope>IDENTIFICATION</scope>
</reference>
<feature type="non-terminal residue" evidence="3">
    <location>
        <position position="171"/>
    </location>
</feature>
<reference evidence="3 5" key="2">
    <citation type="journal article" date="2013" name="Nature">
        <title>Insights into bilaterian evolution from three spiralian genomes.</title>
        <authorList>
            <person name="Simakov O."/>
            <person name="Marletaz F."/>
            <person name="Cho S.J."/>
            <person name="Edsinger-Gonzales E."/>
            <person name="Havlak P."/>
            <person name="Hellsten U."/>
            <person name="Kuo D.H."/>
            <person name="Larsson T."/>
            <person name="Lv J."/>
            <person name="Arendt D."/>
            <person name="Savage R."/>
            <person name="Osoegawa K."/>
            <person name="de Jong P."/>
            <person name="Grimwood J."/>
            <person name="Chapman J.A."/>
            <person name="Shapiro H."/>
            <person name="Aerts A."/>
            <person name="Otillar R.P."/>
            <person name="Terry A.Y."/>
            <person name="Boore J.L."/>
            <person name="Grigoriev I.V."/>
            <person name="Lindberg D.R."/>
            <person name="Seaver E.C."/>
            <person name="Weisblat D.A."/>
            <person name="Putnam N.H."/>
            <person name="Rokhsar D.S."/>
        </authorList>
    </citation>
    <scope>NUCLEOTIDE SEQUENCE</scope>
    <source>
        <strain evidence="3 5">I ESC-2004</strain>
    </source>
</reference>
<dbReference type="Proteomes" id="UP000014760">
    <property type="component" value="Unassembled WGS sequence"/>
</dbReference>
<proteinExistence type="predicted"/>
<accession>R7TQI0</accession>
<organism evidence="3">
    <name type="scientific">Capitella teleta</name>
    <name type="common">Polychaete worm</name>
    <dbReference type="NCBI Taxonomy" id="283909"/>
    <lineage>
        <taxon>Eukaryota</taxon>
        <taxon>Metazoa</taxon>
        <taxon>Spiralia</taxon>
        <taxon>Lophotrochozoa</taxon>
        <taxon>Annelida</taxon>
        <taxon>Polychaeta</taxon>
        <taxon>Sedentaria</taxon>
        <taxon>Scolecida</taxon>
        <taxon>Capitellidae</taxon>
        <taxon>Capitella</taxon>
    </lineage>
</organism>
<feature type="region of interest" description="Disordered" evidence="1">
    <location>
        <begin position="131"/>
        <end position="171"/>
    </location>
</feature>
<feature type="compositionally biased region" description="Low complexity" evidence="1">
    <location>
        <begin position="145"/>
        <end position="171"/>
    </location>
</feature>
<gene>
    <name evidence="3" type="ORF">CAPTEDRAFT_219281</name>
</gene>
<dbReference type="EMBL" id="AMQN01002328">
    <property type="status" value="NOT_ANNOTATED_CDS"/>
    <property type="molecule type" value="Genomic_DNA"/>
</dbReference>
<name>R7TQI0_CAPTE</name>
<evidence type="ECO:0000313" key="4">
    <source>
        <dbReference type="EnsemblMetazoa" id="CapteP219281"/>
    </source>
</evidence>
<dbReference type="AlphaFoldDB" id="R7TQI0"/>
<dbReference type="EMBL" id="AMQN01002329">
    <property type="status" value="NOT_ANNOTATED_CDS"/>
    <property type="molecule type" value="Genomic_DNA"/>
</dbReference>
<keyword evidence="5" id="KW-1185">Reference proteome</keyword>
<dbReference type="EMBL" id="KB308962">
    <property type="protein sequence ID" value="ELT95914.1"/>
    <property type="molecule type" value="Genomic_DNA"/>
</dbReference>
<evidence type="ECO:0000256" key="1">
    <source>
        <dbReference type="SAM" id="MobiDB-lite"/>
    </source>
</evidence>
<keyword evidence="2" id="KW-0812">Transmembrane</keyword>
<protein>
    <submittedName>
        <fullName evidence="3 4">Uncharacterized protein</fullName>
    </submittedName>
</protein>
<dbReference type="EnsemblMetazoa" id="CapteT219281">
    <property type="protein sequence ID" value="CapteP219281"/>
    <property type="gene ID" value="CapteG219281"/>
</dbReference>